<feature type="compositionally biased region" description="Polar residues" evidence="1">
    <location>
        <begin position="185"/>
        <end position="199"/>
    </location>
</feature>
<sequence length="224" mass="25660">MFNSLVRPTFNLRPNRVDAFPQLLVWRDSVTEPTSQTEHLPPRTKCPEYFFENMKLSDIMMTQTHAYYEEIDTIPAAAVGAKSPFLNAGHWHIIHPLDSDKARELSNLVLDDLRKWIESSEKLYIGTSEQVELFKERRLETLALVKKELQKRGVRKLGKQEGYLGEWEDCSGEEVLEDDRDAIATEQTPDANRLGSGTVTAHGLSEDDELAMRKVENLEEVNLM</sequence>
<gene>
    <name evidence="2" type="ORF">K505DRAFT_361650</name>
</gene>
<accession>A0A6A6XBI1</accession>
<dbReference type="OrthoDB" id="3684248at2759"/>
<keyword evidence="3" id="KW-1185">Reference proteome</keyword>
<protein>
    <submittedName>
        <fullName evidence="2">Uncharacterized protein</fullName>
    </submittedName>
</protein>
<name>A0A6A6XBI1_9PLEO</name>
<reference evidence="2" key="1">
    <citation type="journal article" date="2020" name="Stud. Mycol.">
        <title>101 Dothideomycetes genomes: a test case for predicting lifestyles and emergence of pathogens.</title>
        <authorList>
            <person name="Haridas S."/>
            <person name="Albert R."/>
            <person name="Binder M."/>
            <person name="Bloem J."/>
            <person name="Labutti K."/>
            <person name="Salamov A."/>
            <person name="Andreopoulos B."/>
            <person name="Baker S."/>
            <person name="Barry K."/>
            <person name="Bills G."/>
            <person name="Bluhm B."/>
            <person name="Cannon C."/>
            <person name="Castanera R."/>
            <person name="Culley D."/>
            <person name="Daum C."/>
            <person name="Ezra D."/>
            <person name="Gonzalez J."/>
            <person name="Henrissat B."/>
            <person name="Kuo A."/>
            <person name="Liang C."/>
            <person name="Lipzen A."/>
            <person name="Lutzoni F."/>
            <person name="Magnuson J."/>
            <person name="Mondo S."/>
            <person name="Nolan M."/>
            <person name="Ohm R."/>
            <person name="Pangilinan J."/>
            <person name="Park H.-J."/>
            <person name="Ramirez L."/>
            <person name="Alfaro M."/>
            <person name="Sun H."/>
            <person name="Tritt A."/>
            <person name="Yoshinaga Y."/>
            <person name="Zwiers L.-H."/>
            <person name="Turgeon B."/>
            <person name="Goodwin S."/>
            <person name="Spatafora J."/>
            <person name="Crous P."/>
            <person name="Grigoriev I."/>
        </authorList>
    </citation>
    <scope>NUCLEOTIDE SEQUENCE</scope>
    <source>
        <strain evidence="2">CBS 109.77</strain>
    </source>
</reference>
<evidence type="ECO:0000256" key="1">
    <source>
        <dbReference type="SAM" id="MobiDB-lite"/>
    </source>
</evidence>
<dbReference type="AlphaFoldDB" id="A0A6A6XBI1"/>
<dbReference type="Proteomes" id="UP000799757">
    <property type="component" value="Unassembled WGS sequence"/>
</dbReference>
<feature type="region of interest" description="Disordered" evidence="1">
    <location>
        <begin position="185"/>
        <end position="210"/>
    </location>
</feature>
<proteinExistence type="predicted"/>
<organism evidence="2 3">
    <name type="scientific">Melanomma pulvis-pyrius CBS 109.77</name>
    <dbReference type="NCBI Taxonomy" id="1314802"/>
    <lineage>
        <taxon>Eukaryota</taxon>
        <taxon>Fungi</taxon>
        <taxon>Dikarya</taxon>
        <taxon>Ascomycota</taxon>
        <taxon>Pezizomycotina</taxon>
        <taxon>Dothideomycetes</taxon>
        <taxon>Pleosporomycetidae</taxon>
        <taxon>Pleosporales</taxon>
        <taxon>Melanommataceae</taxon>
        <taxon>Melanomma</taxon>
    </lineage>
</organism>
<evidence type="ECO:0000313" key="3">
    <source>
        <dbReference type="Proteomes" id="UP000799757"/>
    </source>
</evidence>
<dbReference type="EMBL" id="MU001913">
    <property type="protein sequence ID" value="KAF2793819.1"/>
    <property type="molecule type" value="Genomic_DNA"/>
</dbReference>
<evidence type="ECO:0000313" key="2">
    <source>
        <dbReference type="EMBL" id="KAF2793819.1"/>
    </source>
</evidence>